<feature type="transmembrane region" description="Helical" evidence="2">
    <location>
        <begin position="68"/>
        <end position="89"/>
    </location>
</feature>
<evidence type="ECO:0000256" key="1">
    <source>
        <dbReference type="SAM" id="MobiDB-lite"/>
    </source>
</evidence>
<evidence type="ECO:0000313" key="3">
    <source>
        <dbReference type="EMBL" id="MBK3515962.1"/>
    </source>
</evidence>
<keyword evidence="4" id="KW-1185">Reference proteome</keyword>
<evidence type="ECO:0000256" key="2">
    <source>
        <dbReference type="SAM" id="Phobius"/>
    </source>
</evidence>
<keyword evidence="2" id="KW-1133">Transmembrane helix</keyword>
<dbReference type="Proteomes" id="UP000605676">
    <property type="component" value="Unassembled WGS sequence"/>
</dbReference>
<sequence>MTGGLGFVKDGTNNQKSNRRMVKDLHDKHFKSSSPKSDFSRKFRERNKADAVTLEAIKKRTISERRKSLIKSLVLMVVAVTIVVVIYFLPKLLDI</sequence>
<keyword evidence="2" id="KW-0472">Membrane</keyword>
<name>A0ABS1HEI5_9BACT</name>
<dbReference type="EMBL" id="JAENRR010000002">
    <property type="protein sequence ID" value="MBK3515962.1"/>
    <property type="molecule type" value="Genomic_DNA"/>
</dbReference>
<feature type="region of interest" description="Disordered" evidence="1">
    <location>
        <begin position="1"/>
        <end position="43"/>
    </location>
</feature>
<dbReference type="RefSeq" id="WP_200463194.1">
    <property type="nucleotide sequence ID" value="NZ_JAENRR010000002.1"/>
</dbReference>
<evidence type="ECO:0008006" key="5">
    <source>
        <dbReference type="Google" id="ProtNLM"/>
    </source>
</evidence>
<gene>
    <name evidence="3" type="ORF">JIV24_01330</name>
</gene>
<comment type="caution">
    <text evidence="3">The sequence shown here is derived from an EMBL/GenBank/DDBJ whole genome shotgun (WGS) entry which is preliminary data.</text>
</comment>
<accession>A0ABS1HEI5</accession>
<evidence type="ECO:0000313" key="4">
    <source>
        <dbReference type="Proteomes" id="UP000605676"/>
    </source>
</evidence>
<organism evidence="3 4">
    <name type="scientific">Carboxylicivirga marina</name>
    <dbReference type="NCBI Taxonomy" id="2800988"/>
    <lineage>
        <taxon>Bacteria</taxon>
        <taxon>Pseudomonadati</taxon>
        <taxon>Bacteroidota</taxon>
        <taxon>Bacteroidia</taxon>
        <taxon>Marinilabiliales</taxon>
        <taxon>Marinilabiliaceae</taxon>
        <taxon>Carboxylicivirga</taxon>
    </lineage>
</organism>
<keyword evidence="2" id="KW-0812">Transmembrane</keyword>
<protein>
    <recommendedName>
        <fullName evidence="5">Riboflavin synthase subunit beta</fullName>
    </recommendedName>
</protein>
<reference evidence="3 4" key="1">
    <citation type="submission" date="2021-01" db="EMBL/GenBank/DDBJ databases">
        <title>Carboxyliciviraga sp.nov., isolated from coastal sediments.</title>
        <authorList>
            <person name="Lu D."/>
            <person name="Zhang T."/>
        </authorList>
    </citation>
    <scope>NUCLEOTIDE SEQUENCE [LARGE SCALE GENOMIC DNA]</scope>
    <source>
        <strain evidence="3 4">N1Y132</strain>
    </source>
</reference>
<proteinExistence type="predicted"/>